<gene>
    <name evidence="3" type="ORF">DNFV4_03577</name>
</gene>
<keyword evidence="1" id="KW-0677">Repeat</keyword>
<dbReference type="Proteomes" id="UP001179121">
    <property type="component" value="Chromosome"/>
</dbReference>
<dbReference type="NCBIfam" id="TIGR01643">
    <property type="entry name" value="YD_repeat_2x"/>
    <property type="match status" value="6"/>
</dbReference>
<organism evidence="3 4">
    <name type="scientific">Nitrospira tepida</name>
    <dbReference type="NCBI Taxonomy" id="2973512"/>
    <lineage>
        <taxon>Bacteria</taxon>
        <taxon>Pseudomonadati</taxon>
        <taxon>Nitrospirota</taxon>
        <taxon>Nitrospiria</taxon>
        <taxon>Nitrospirales</taxon>
        <taxon>Nitrospiraceae</taxon>
        <taxon>Nitrospira</taxon>
    </lineage>
</organism>
<dbReference type="InterPro" id="IPR006530">
    <property type="entry name" value="YD"/>
</dbReference>
<feature type="domain" description="Teneurin-like YD-shell" evidence="2">
    <location>
        <begin position="395"/>
        <end position="653"/>
    </location>
</feature>
<keyword evidence="4" id="KW-1185">Reference proteome</keyword>
<sequence>MNSKNMNMIKLWWLPVFAMAWIILPTDSSYCSEAHYAYDDLGQLTAVVDPLSRRTEFTYDGMGNVSTIKDPENNTTTFTYEATYNRLATITDALSPANVTTFSYNDTARTTTITDPENKQTVIQYNTAGQPTSITDPLTHVTSFGYDAVGNLATTTDALGNVTTRYYDTVSRLPHLVDPRGALTRFSYDDVNRVTAIQDAMGGLTRFTYDYNGNLLTVTDAKNQTTAYTYDEMDRLKTRTDALSRTESYVYDKNGNLTTFTDRKSQQATFTYDALNRRTGATYPDSSVAFGYDAIGRLTSVSDSVGGNITWTYDTVSNGHHPRVQEATTPGTVTVEYDEIGRRLKLSATGQTDVTYTYDKNSRLKTVTQGSQTVTLAYDDAGRRTSLTYPNGVVTSYGYDNANRLLSIDHIKTPTTIEALTYQNDAAGNRIKLTRANAAASLIPIAVSSNSYDVANQQTQFNGVTQTFDANGNLTNDGTKTYTWDARNRLTAISGPSLSASFVYDGLGRRTSKTINSATTGFWYDGADVLAELAGTTPSATYIRSLSIDEPFIRKQSGGDEFYQTDVLGSTLALTDGTGTAQTTYTYEPFGKTTKTGASTNSFQYTGREDDGTGLSYYRSRYYHPGFQRFMGEDPIGFRGGDPNFYTYVSNNPMNRIDPRGEAIQLLTPDTYVDLSFIAYDLFQLAIDGRKNREENIFALGADVAGALTPGVTGLGLGVRAAKSADRINDAVKRAEDFLGKNPRVITNQHGDKIFLSEDGTKRMQFHINKTHPHESPHVHMDEKINGDWVKSGPIYPGGVPRR</sequence>
<accession>A0AA86N1W8</accession>
<dbReference type="InterPro" id="IPR056823">
    <property type="entry name" value="TEN-like_YD-shell"/>
</dbReference>
<protein>
    <recommendedName>
        <fullName evidence="2">Teneurin-like YD-shell domain-containing protein</fullName>
    </recommendedName>
</protein>
<dbReference type="Pfam" id="PF25023">
    <property type="entry name" value="TEN_YD-shell"/>
    <property type="match status" value="2"/>
</dbReference>
<dbReference type="InterPro" id="IPR022385">
    <property type="entry name" value="Rhs_assc_core"/>
</dbReference>
<evidence type="ECO:0000313" key="4">
    <source>
        <dbReference type="Proteomes" id="UP001179121"/>
    </source>
</evidence>
<dbReference type="Pfam" id="PF05593">
    <property type="entry name" value="RHS_repeat"/>
    <property type="match status" value="3"/>
</dbReference>
<dbReference type="EMBL" id="OX365700">
    <property type="protein sequence ID" value="CAI4033144.1"/>
    <property type="molecule type" value="Genomic_DNA"/>
</dbReference>
<dbReference type="PANTHER" id="PTHR32305">
    <property type="match status" value="1"/>
</dbReference>
<name>A0AA86N1W8_9BACT</name>
<dbReference type="NCBIfam" id="TIGR03696">
    <property type="entry name" value="Rhs_assc_core"/>
    <property type="match status" value="1"/>
</dbReference>
<evidence type="ECO:0000256" key="1">
    <source>
        <dbReference type="ARBA" id="ARBA00022737"/>
    </source>
</evidence>
<dbReference type="InterPro" id="IPR050708">
    <property type="entry name" value="T6SS_VgrG/RHS"/>
</dbReference>
<evidence type="ECO:0000313" key="3">
    <source>
        <dbReference type="EMBL" id="CAI4033144.1"/>
    </source>
</evidence>
<dbReference type="KEGG" id="nti:DNFV4_03577"/>
<dbReference type="Gene3D" id="2.180.10.10">
    <property type="entry name" value="RHS repeat-associated core"/>
    <property type="match status" value="3"/>
</dbReference>
<dbReference type="InterPro" id="IPR031325">
    <property type="entry name" value="RHS_repeat"/>
</dbReference>
<proteinExistence type="predicted"/>
<evidence type="ECO:0000259" key="2">
    <source>
        <dbReference type="Pfam" id="PF25023"/>
    </source>
</evidence>
<dbReference type="PANTHER" id="PTHR32305:SF15">
    <property type="entry name" value="PROTEIN RHSA-RELATED"/>
    <property type="match status" value="1"/>
</dbReference>
<dbReference type="AlphaFoldDB" id="A0AA86N1W8"/>
<feature type="domain" description="Teneurin-like YD-shell" evidence="2">
    <location>
        <begin position="224"/>
        <end position="382"/>
    </location>
</feature>
<reference evidence="3" key="1">
    <citation type="submission" date="2022-10" db="EMBL/GenBank/DDBJ databases">
        <authorList>
            <person name="Koch H."/>
        </authorList>
    </citation>
    <scope>NUCLEOTIDE SEQUENCE</scope>
    <source>
        <strain evidence="3">DNF</strain>
    </source>
</reference>